<dbReference type="AlphaFoldDB" id="A0A9N9MWC2"/>
<dbReference type="PANTHER" id="PTHR13422:SF12">
    <property type="entry name" value="SIN3-HDAC COMPLEX-ASSOCIATED FACTOR"/>
    <property type="match status" value="1"/>
</dbReference>
<reference evidence="2" key="1">
    <citation type="submission" date="2022-01" db="EMBL/GenBank/DDBJ databases">
        <authorList>
            <person name="King R."/>
        </authorList>
    </citation>
    <scope>NUCLEOTIDE SEQUENCE</scope>
</reference>
<feature type="region of interest" description="Disordered" evidence="1">
    <location>
        <begin position="140"/>
        <end position="175"/>
    </location>
</feature>
<dbReference type="Proteomes" id="UP001152799">
    <property type="component" value="Chromosome 6"/>
</dbReference>
<dbReference type="OrthoDB" id="10023333at2759"/>
<organism evidence="2 3">
    <name type="scientific">Ceutorhynchus assimilis</name>
    <name type="common">cabbage seed weevil</name>
    <dbReference type="NCBI Taxonomy" id="467358"/>
    <lineage>
        <taxon>Eukaryota</taxon>
        <taxon>Metazoa</taxon>
        <taxon>Ecdysozoa</taxon>
        <taxon>Arthropoda</taxon>
        <taxon>Hexapoda</taxon>
        <taxon>Insecta</taxon>
        <taxon>Pterygota</taxon>
        <taxon>Neoptera</taxon>
        <taxon>Endopterygota</taxon>
        <taxon>Coleoptera</taxon>
        <taxon>Polyphaga</taxon>
        <taxon>Cucujiformia</taxon>
        <taxon>Curculionidae</taxon>
        <taxon>Ceutorhynchinae</taxon>
        <taxon>Ceutorhynchus</taxon>
    </lineage>
</organism>
<evidence type="ECO:0000313" key="3">
    <source>
        <dbReference type="Proteomes" id="UP001152799"/>
    </source>
</evidence>
<feature type="compositionally biased region" description="Polar residues" evidence="1">
    <location>
        <begin position="142"/>
        <end position="153"/>
    </location>
</feature>
<gene>
    <name evidence="2" type="ORF">CEUTPL_LOCUS10865</name>
</gene>
<evidence type="ECO:0000256" key="1">
    <source>
        <dbReference type="SAM" id="MobiDB-lite"/>
    </source>
</evidence>
<sequence>MFSFHKPKVYRSSTGCCICKAKSSSSRFTDSKKYEEDFLECFKLVTPRQGEICNACVLLVKRWKKLPVGSDRHWQHVVDARAGPGMKSFTKFKTKNKKLSGEKSVDKIKKKHFEREYSPALSDKSEDMDINDIDFLSEEAPSMSSSHNGSPGVSDNEDTVEQKNRSRRRKGKSKKWNQARHNVCGFIDLDYWKKEATCCGTIFRGQSNEIMLELGTMKPCQRRITMCKAKAQITQTPIVVVASKGSYSDNSSDSGYDDYSNQGVAMSPEAQLNQANQVNIVPDLMCHETIFQQEEEMDLSPTSVGCFQPQETVVRN</sequence>
<proteinExistence type="predicted"/>
<dbReference type="PANTHER" id="PTHR13422">
    <property type="entry name" value="SIN3-HDAC COMPLEX-ASSOCIATED FACTOR"/>
    <property type="match status" value="1"/>
</dbReference>
<name>A0A9N9MWC2_9CUCU</name>
<dbReference type="Pfam" id="PF15396">
    <property type="entry name" value="FAM60A"/>
    <property type="match status" value="1"/>
</dbReference>
<dbReference type="InterPro" id="IPR026065">
    <property type="entry name" value="FAM60A"/>
</dbReference>
<dbReference type="GO" id="GO:0030336">
    <property type="term" value="P:negative regulation of cell migration"/>
    <property type="evidence" value="ECO:0007669"/>
    <property type="project" value="TreeGrafter"/>
</dbReference>
<dbReference type="EMBL" id="OU892282">
    <property type="protein sequence ID" value="CAG9770411.1"/>
    <property type="molecule type" value="Genomic_DNA"/>
</dbReference>
<dbReference type="GO" id="GO:0070822">
    <property type="term" value="C:Sin3-type complex"/>
    <property type="evidence" value="ECO:0007669"/>
    <property type="project" value="TreeGrafter"/>
</dbReference>
<evidence type="ECO:0000313" key="2">
    <source>
        <dbReference type="EMBL" id="CAG9770411.1"/>
    </source>
</evidence>
<evidence type="ECO:0008006" key="4">
    <source>
        <dbReference type="Google" id="ProtNLM"/>
    </source>
</evidence>
<feature type="compositionally biased region" description="Basic residues" evidence="1">
    <location>
        <begin position="165"/>
        <end position="175"/>
    </location>
</feature>
<accession>A0A9N9MWC2</accession>
<protein>
    <recommendedName>
        <fullName evidence="4">SIN3-HDAC complex-associated factor</fullName>
    </recommendedName>
</protein>
<keyword evidence="3" id="KW-1185">Reference proteome</keyword>